<dbReference type="PANTHER" id="PTHR35936:SF17">
    <property type="entry name" value="ARGININE-BINDING EXTRACELLULAR PROTEIN ARTP"/>
    <property type="match status" value="1"/>
</dbReference>
<comment type="caution">
    <text evidence="4">The sequence shown here is derived from an EMBL/GenBank/DDBJ whole genome shotgun (WGS) entry which is preliminary data.</text>
</comment>
<evidence type="ECO:0000313" key="4">
    <source>
        <dbReference type="EMBL" id="MBB5091347.1"/>
    </source>
</evidence>
<keyword evidence="1 2" id="KW-0732">Signal</keyword>
<sequence>MNKFFTLTLAAGLSSTFLAGAAFAQDCTPQHKITTVEAGYLTIAAPTFPPFSIPKGESDLSGVDGEIVKEIAAKECLKIKIAPVEYATAIPFVVSGRADIAIGNYYRTDERQKVVNLSAPLYLDQMGLYSKEGVTAVAQLEGRNVGTVQGYLWVNELKAILGDKLSLYNNYVALYQDLEAGRIEIAIDGVAVGTAAQQGGALKDVQIKVSEKDERVQSSVYPAQAGLPLSKNNPDLLAAADDVVKELHKSGRMVEILKEYGLSESAADVGEARLIK</sequence>
<dbReference type="PANTHER" id="PTHR35936">
    <property type="entry name" value="MEMBRANE-BOUND LYTIC MUREIN TRANSGLYCOSYLASE F"/>
    <property type="match status" value="1"/>
</dbReference>
<dbReference type="Pfam" id="PF00497">
    <property type="entry name" value="SBP_bac_3"/>
    <property type="match status" value="1"/>
</dbReference>
<dbReference type="CDD" id="cd13530">
    <property type="entry name" value="PBP2_peptides_like"/>
    <property type="match status" value="1"/>
</dbReference>
<dbReference type="SMART" id="SM00062">
    <property type="entry name" value="PBPb"/>
    <property type="match status" value="1"/>
</dbReference>
<evidence type="ECO:0000313" key="5">
    <source>
        <dbReference type="Proteomes" id="UP000531231"/>
    </source>
</evidence>
<accession>A0A7W8AJ93</accession>
<feature type="chain" id="PRO_5031529645" evidence="2">
    <location>
        <begin position="25"/>
        <end position="276"/>
    </location>
</feature>
<gene>
    <name evidence="4" type="ORF">HNQ68_001888</name>
</gene>
<evidence type="ECO:0000256" key="2">
    <source>
        <dbReference type="SAM" id="SignalP"/>
    </source>
</evidence>
<organism evidence="4 5">
    <name type="scientific">Pseudochrobactrum saccharolyticum</name>
    <dbReference type="NCBI Taxonomy" id="354352"/>
    <lineage>
        <taxon>Bacteria</taxon>
        <taxon>Pseudomonadati</taxon>
        <taxon>Pseudomonadota</taxon>
        <taxon>Alphaproteobacteria</taxon>
        <taxon>Hyphomicrobiales</taxon>
        <taxon>Brucellaceae</taxon>
        <taxon>Pseudochrobactrum</taxon>
    </lineage>
</organism>
<dbReference type="AlphaFoldDB" id="A0A7W8AJ93"/>
<dbReference type="InterPro" id="IPR001638">
    <property type="entry name" value="Solute-binding_3/MltF_N"/>
</dbReference>
<feature type="signal peptide" evidence="2">
    <location>
        <begin position="1"/>
        <end position="24"/>
    </location>
</feature>
<dbReference type="EMBL" id="JACHIL010000003">
    <property type="protein sequence ID" value="MBB5091347.1"/>
    <property type="molecule type" value="Genomic_DNA"/>
</dbReference>
<name>A0A7W8AJ93_9HYPH</name>
<evidence type="ECO:0000259" key="3">
    <source>
        <dbReference type="SMART" id="SM00062"/>
    </source>
</evidence>
<dbReference type="RefSeq" id="WP_210246215.1">
    <property type="nucleotide sequence ID" value="NZ_JACHIL010000003.1"/>
</dbReference>
<protein>
    <submittedName>
        <fullName evidence="4">Polar amino acid transport system substrate-binding protein</fullName>
    </submittedName>
</protein>
<dbReference type="Proteomes" id="UP000531231">
    <property type="component" value="Unassembled WGS sequence"/>
</dbReference>
<dbReference type="SUPFAM" id="SSF53850">
    <property type="entry name" value="Periplasmic binding protein-like II"/>
    <property type="match status" value="1"/>
</dbReference>
<proteinExistence type="predicted"/>
<feature type="domain" description="Solute-binding protein family 3/N-terminal" evidence="3">
    <location>
        <begin position="40"/>
        <end position="264"/>
    </location>
</feature>
<keyword evidence="5" id="KW-1185">Reference proteome</keyword>
<reference evidence="4 5" key="1">
    <citation type="submission" date="2020-08" db="EMBL/GenBank/DDBJ databases">
        <title>Genomic Encyclopedia of Type Strains, Phase IV (KMG-IV): sequencing the most valuable type-strain genomes for metagenomic binning, comparative biology and taxonomic classification.</title>
        <authorList>
            <person name="Goeker M."/>
        </authorList>
    </citation>
    <scope>NUCLEOTIDE SEQUENCE [LARGE SCALE GENOMIC DNA]</scope>
    <source>
        <strain evidence="4 5">DSM 25620</strain>
    </source>
</reference>
<evidence type="ECO:0000256" key="1">
    <source>
        <dbReference type="ARBA" id="ARBA00022729"/>
    </source>
</evidence>
<dbReference type="Gene3D" id="3.40.190.10">
    <property type="entry name" value="Periplasmic binding protein-like II"/>
    <property type="match status" value="2"/>
</dbReference>